<proteinExistence type="predicted"/>
<evidence type="ECO:0000313" key="3">
    <source>
        <dbReference type="EMBL" id="ACZ83153.1"/>
    </source>
</evidence>
<keyword evidence="4" id="KW-1185">Reference proteome</keyword>
<dbReference type="AlphaFoldDB" id="D2AXH3"/>
<dbReference type="KEGG" id="sro:Sros_0097"/>
<feature type="region of interest" description="Disordered" evidence="1">
    <location>
        <begin position="201"/>
        <end position="223"/>
    </location>
</feature>
<dbReference type="STRING" id="479432.Sros_0097"/>
<protein>
    <recommendedName>
        <fullName evidence="5">WD40 repeat domain-containing protein</fullName>
    </recommendedName>
</protein>
<sequence>MTIDELVRRTLRDWSDEARVPSDLASRVLRRRRRARVRAFAVVAGATAAVVAGALTVPALVQGEQVDDSRPAVVVMTDPSPSTETVGDPDSVRPTTLVAAGDTAIYAYFTMSQVKESGGRRVLKRTWRLYDKDKKVYEQTPWAWLDVAGGGESIAVLERVAARRVGVTGSRGGAVRWIELERLAGAVRWSPDGRRLLVTNYDGDPDEAQAPASGGRRATSPSRTGYTVIDLESGRAGFHPVGQPDRDLMTLGRLDFSWSADGTLVWEPGVDPSATKKFYDLEGNPRPAPPEVARTYQEAGMSPGGRWVATGTSDTIATMAVKNVSTGQVKPLRPVGGYRIERLAAWADEGHLFAWACELKGIQSCSISDFRTRLILVDVDGGKTVPLSAYRSSTNDPGTWTPVFSRR</sequence>
<evidence type="ECO:0000313" key="4">
    <source>
        <dbReference type="Proteomes" id="UP000002029"/>
    </source>
</evidence>
<feature type="transmembrane region" description="Helical" evidence="2">
    <location>
        <begin position="39"/>
        <end position="61"/>
    </location>
</feature>
<name>D2AXH3_STRRD</name>
<organism evidence="3 4">
    <name type="scientific">Streptosporangium roseum (strain ATCC 12428 / DSM 43021 / JCM 3005 / KCTC 9067 / NCIMB 10171 / NRRL 2505 / NI 9100)</name>
    <dbReference type="NCBI Taxonomy" id="479432"/>
    <lineage>
        <taxon>Bacteria</taxon>
        <taxon>Bacillati</taxon>
        <taxon>Actinomycetota</taxon>
        <taxon>Actinomycetes</taxon>
        <taxon>Streptosporangiales</taxon>
        <taxon>Streptosporangiaceae</taxon>
        <taxon>Streptosporangium</taxon>
    </lineage>
</organism>
<keyword evidence="2" id="KW-0472">Membrane</keyword>
<keyword evidence="2" id="KW-1133">Transmembrane helix</keyword>
<evidence type="ECO:0000256" key="1">
    <source>
        <dbReference type="SAM" id="MobiDB-lite"/>
    </source>
</evidence>
<reference evidence="3 4" key="1">
    <citation type="journal article" date="2010" name="Stand. Genomic Sci.">
        <title>Complete genome sequence of Streptosporangium roseum type strain (NI 9100).</title>
        <authorList>
            <person name="Nolan M."/>
            <person name="Sikorski J."/>
            <person name="Jando M."/>
            <person name="Lucas S."/>
            <person name="Lapidus A."/>
            <person name="Glavina Del Rio T."/>
            <person name="Chen F."/>
            <person name="Tice H."/>
            <person name="Pitluck S."/>
            <person name="Cheng J.F."/>
            <person name="Chertkov O."/>
            <person name="Sims D."/>
            <person name="Meincke L."/>
            <person name="Brettin T."/>
            <person name="Han C."/>
            <person name="Detter J.C."/>
            <person name="Bruce D."/>
            <person name="Goodwin L."/>
            <person name="Land M."/>
            <person name="Hauser L."/>
            <person name="Chang Y.J."/>
            <person name="Jeffries C.D."/>
            <person name="Ivanova N."/>
            <person name="Mavromatis K."/>
            <person name="Mikhailova N."/>
            <person name="Chen A."/>
            <person name="Palaniappan K."/>
            <person name="Chain P."/>
            <person name="Rohde M."/>
            <person name="Goker M."/>
            <person name="Bristow J."/>
            <person name="Eisen J.A."/>
            <person name="Markowitz V."/>
            <person name="Hugenholtz P."/>
            <person name="Kyrpides N.C."/>
            <person name="Klenk H.P."/>
        </authorList>
    </citation>
    <scope>NUCLEOTIDE SEQUENCE [LARGE SCALE GENOMIC DNA]</scope>
    <source>
        <strain evidence="4">ATCC 12428 / DSM 43021 / JCM 3005 / NI 9100</strain>
    </source>
</reference>
<evidence type="ECO:0008006" key="5">
    <source>
        <dbReference type="Google" id="ProtNLM"/>
    </source>
</evidence>
<dbReference type="RefSeq" id="WP_012886899.1">
    <property type="nucleotide sequence ID" value="NC_013595.1"/>
</dbReference>
<dbReference type="eggNOG" id="COG0823">
    <property type="taxonomic scope" value="Bacteria"/>
</dbReference>
<dbReference type="Proteomes" id="UP000002029">
    <property type="component" value="Chromosome"/>
</dbReference>
<dbReference type="SUPFAM" id="SSF82171">
    <property type="entry name" value="DPP6 N-terminal domain-like"/>
    <property type="match status" value="1"/>
</dbReference>
<dbReference type="HOGENOM" id="CLU_674241_0_0_11"/>
<accession>D2AXH3</accession>
<gene>
    <name evidence="3" type="ordered locus">Sros_0097</name>
</gene>
<evidence type="ECO:0000256" key="2">
    <source>
        <dbReference type="SAM" id="Phobius"/>
    </source>
</evidence>
<dbReference type="EMBL" id="CP001814">
    <property type="protein sequence ID" value="ACZ83153.1"/>
    <property type="molecule type" value="Genomic_DNA"/>
</dbReference>
<keyword evidence="2" id="KW-0812">Transmembrane</keyword>